<keyword evidence="3" id="KW-1185">Reference proteome</keyword>
<gene>
    <name evidence="2" type="ORF">D1223_14905</name>
</gene>
<dbReference type="Proteomes" id="UP000266385">
    <property type="component" value="Unassembled WGS sequence"/>
</dbReference>
<evidence type="ECO:0008006" key="4">
    <source>
        <dbReference type="Google" id="ProtNLM"/>
    </source>
</evidence>
<name>A0A399R6V9_9PROT</name>
<organism evidence="2 3">
    <name type="scientific">Henriciella mobilis</name>
    <dbReference type="NCBI Taxonomy" id="2305467"/>
    <lineage>
        <taxon>Bacteria</taxon>
        <taxon>Pseudomonadati</taxon>
        <taxon>Pseudomonadota</taxon>
        <taxon>Alphaproteobacteria</taxon>
        <taxon>Hyphomonadales</taxon>
        <taxon>Hyphomonadaceae</taxon>
        <taxon>Henriciella</taxon>
    </lineage>
</organism>
<accession>A0A399R6V9</accession>
<dbReference type="PANTHER" id="PTHR38477">
    <property type="entry name" value="HYPOTHETICAL EXPORTED PROTEIN"/>
    <property type="match status" value="1"/>
</dbReference>
<dbReference type="OrthoDB" id="9815195at2"/>
<sequence>MARTARLLLVSLLLACKPAGLALAKSAPEVMGQHLWQEAVQVQTRFAAKAKNDRYMVVIDYSRPSAEPRFFLVDLKTGSANAFLVSHGRGSDPDHDGMADRFSNVPGSKMTSLGAFVTAETYYGKHGLSLRLDGLETQNSAARERAIVIHGADYVSPQRKKMGRSWGCPALERRVALDLIPKIANGVLVYTYGPQKSAGLDSEIVDQAG</sequence>
<dbReference type="Pfam" id="PF13645">
    <property type="entry name" value="YkuD_2"/>
    <property type="match status" value="1"/>
</dbReference>
<dbReference type="EMBL" id="QWFX01000014">
    <property type="protein sequence ID" value="RIJ27120.1"/>
    <property type="molecule type" value="Genomic_DNA"/>
</dbReference>
<feature type="chain" id="PRO_5017245712" description="Murein L,D-transpeptidase catalytic domain family protein" evidence="1">
    <location>
        <begin position="25"/>
        <end position="209"/>
    </location>
</feature>
<reference evidence="2 3" key="1">
    <citation type="submission" date="2018-08" db="EMBL/GenBank/DDBJ databases">
        <title>Henriciella mobilis sp. nov., isolated from seawater.</title>
        <authorList>
            <person name="Cheng H."/>
            <person name="Wu Y.-H."/>
            <person name="Xu X.-W."/>
            <person name="Guo L.-L."/>
        </authorList>
    </citation>
    <scope>NUCLEOTIDE SEQUENCE [LARGE SCALE GENOMIC DNA]</scope>
    <source>
        <strain evidence="2 3">JN25</strain>
    </source>
</reference>
<comment type="caution">
    <text evidence="2">The sequence shown here is derived from an EMBL/GenBank/DDBJ whole genome shotgun (WGS) entry which is preliminary data.</text>
</comment>
<evidence type="ECO:0000313" key="2">
    <source>
        <dbReference type="EMBL" id="RIJ27120.1"/>
    </source>
</evidence>
<feature type="signal peptide" evidence="1">
    <location>
        <begin position="1"/>
        <end position="24"/>
    </location>
</feature>
<proteinExistence type="predicted"/>
<dbReference type="RefSeq" id="WP_119377234.1">
    <property type="nucleotide sequence ID" value="NZ_QWFX01000014.1"/>
</dbReference>
<evidence type="ECO:0000313" key="3">
    <source>
        <dbReference type="Proteomes" id="UP000266385"/>
    </source>
</evidence>
<evidence type="ECO:0000256" key="1">
    <source>
        <dbReference type="SAM" id="SignalP"/>
    </source>
</evidence>
<dbReference type="AlphaFoldDB" id="A0A399R6V9"/>
<dbReference type="InterPro" id="IPR032676">
    <property type="entry name" value="YkuD_2"/>
</dbReference>
<dbReference type="PANTHER" id="PTHR38477:SF1">
    <property type="entry name" value="MUREIN L,D-TRANSPEPTIDASE CATALYTIC DOMAIN FAMILY PROTEIN"/>
    <property type="match status" value="1"/>
</dbReference>
<protein>
    <recommendedName>
        <fullName evidence="4">Murein L,D-transpeptidase catalytic domain family protein</fullName>
    </recommendedName>
</protein>
<keyword evidence="1" id="KW-0732">Signal</keyword>